<keyword evidence="4" id="KW-0325">Glycoprotein</keyword>
<dbReference type="EMBL" id="CM000761">
    <property type="protein sequence ID" value="OQU90347.1"/>
    <property type="molecule type" value="Genomic_DNA"/>
</dbReference>
<keyword evidence="2" id="KW-0732">Signal</keyword>
<evidence type="ECO:0000256" key="2">
    <source>
        <dbReference type="ARBA" id="ARBA00022729"/>
    </source>
</evidence>
<dbReference type="AlphaFoldDB" id="A0A1W0W7H7"/>
<dbReference type="Gramene" id="OQU90347">
    <property type="protein sequence ID" value="OQU90347"/>
    <property type="gene ID" value="SORBI_3002G393600"/>
</dbReference>
<evidence type="ECO:0000256" key="3">
    <source>
        <dbReference type="ARBA" id="ARBA00022801"/>
    </source>
</evidence>
<evidence type="ECO:0000256" key="5">
    <source>
        <dbReference type="SAM" id="MobiDB-lite"/>
    </source>
</evidence>
<protein>
    <recommendedName>
        <fullName evidence="8">GDSL esterase/lipase</fullName>
    </recommendedName>
</protein>
<name>A0A1W0W7H7_SORBI</name>
<dbReference type="Proteomes" id="UP000000768">
    <property type="component" value="Chromosome 2"/>
</dbReference>
<feature type="compositionally biased region" description="Basic and acidic residues" evidence="5">
    <location>
        <begin position="72"/>
        <end position="82"/>
    </location>
</feature>
<dbReference type="GO" id="GO:0006629">
    <property type="term" value="P:lipid metabolic process"/>
    <property type="evidence" value="ECO:0007669"/>
    <property type="project" value="InterPro"/>
</dbReference>
<evidence type="ECO:0008006" key="8">
    <source>
        <dbReference type="Google" id="ProtNLM"/>
    </source>
</evidence>
<dbReference type="FunCoup" id="A0A1W0W7H7">
    <property type="interactions" value="71"/>
</dbReference>
<dbReference type="Gene3D" id="3.40.50.1110">
    <property type="entry name" value="SGNH hydrolase"/>
    <property type="match status" value="1"/>
</dbReference>
<dbReference type="GO" id="GO:0016298">
    <property type="term" value="F:lipase activity"/>
    <property type="evidence" value="ECO:0007669"/>
    <property type="project" value="InterPro"/>
</dbReference>
<dbReference type="PROSITE" id="PS01098">
    <property type="entry name" value="LIPASE_GDSL_SER"/>
    <property type="match status" value="1"/>
</dbReference>
<reference evidence="7" key="2">
    <citation type="journal article" date="2018" name="Plant J.">
        <title>The Sorghum bicolor reference genome: improved assembly, gene annotations, a transcriptome atlas, and signatures of genome organization.</title>
        <authorList>
            <person name="McCormick R.F."/>
            <person name="Truong S.K."/>
            <person name="Sreedasyam A."/>
            <person name="Jenkins J."/>
            <person name="Shu S."/>
            <person name="Sims D."/>
            <person name="Kennedy M."/>
            <person name="Amirebrahimi M."/>
            <person name="Weers B.D."/>
            <person name="McKinley B."/>
            <person name="Mattison A."/>
            <person name="Morishige D.T."/>
            <person name="Grimwood J."/>
            <person name="Schmutz J."/>
            <person name="Mullet J.E."/>
        </authorList>
    </citation>
    <scope>NUCLEOTIDE SEQUENCE [LARGE SCALE GENOMIC DNA]</scope>
    <source>
        <strain evidence="7">cv. BTx623</strain>
    </source>
</reference>
<dbReference type="Pfam" id="PF00657">
    <property type="entry name" value="Lipase_GDSL"/>
    <property type="match status" value="1"/>
</dbReference>
<dbReference type="InParanoid" id="A0A1W0W7H7"/>
<keyword evidence="3" id="KW-0378">Hydrolase</keyword>
<dbReference type="PANTHER" id="PTHR22835">
    <property type="entry name" value="ZINC FINGER FYVE DOMAIN CONTAINING PROTEIN"/>
    <property type="match status" value="1"/>
</dbReference>
<proteinExistence type="inferred from homology"/>
<dbReference type="SUPFAM" id="SSF52266">
    <property type="entry name" value="SGNH hydrolase"/>
    <property type="match status" value="1"/>
</dbReference>
<dbReference type="InterPro" id="IPR008265">
    <property type="entry name" value="Lipase_GDSL_AS"/>
</dbReference>
<sequence length="502" mass="54822">MRTRMRASTTRVCSIYLCRARSDPFDPASHLNISTLPMHSWPPDPSPSLHHSAEERATYIQLRSGPKHYKQHREPARAEQRHPARRSSSGSSSSSYSSIFLHGRPAGMVSMLGPLLLAAAFLVASAAPVPAAAATAPAATRPYHGGCYSHFFAFGDSLIDTGNFIHYSTAPGPVAHSPYGETFFHRPTGRWSDGRLIVDFIVERLGYPRWSPYLDGKSKEDFQHGANFAVASGTALNQLLFKKHGLNVGSITPYSLGVQIGWFKKLLAMLASTEHERREIMARSLFLVGEIGANDYNHPFFQNRTLGFVDSLVPLVIRAIGRSLESLIQLGAKTLYVPGIFPLGCLPRYIFLFRNSSRTAGAGADDDYDDQATGCLRWLNDLTSRHNALLQAKLAELRRAHGDVSLVYVDYYGEVEGVVGAPARNGFAPATALDACCGGGGFHNANFSVHCTEPGAVTCADPSRYVSWDGLHMTEAVYRIMARGLLDGPFAQPPIMATCNKH</sequence>
<evidence type="ECO:0000256" key="4">
    <source>
        <dbReference type="ARBA" id="ARBA00023180"/>
    </source>
</evidence>
<gene>
    <name evidence="6" type="ORF">SORBI_3002G393600</name>
</gene>
<dbReference type="CDD" id="cd01837">
    <property type="entry name" value="SGNH_plant_lipase_like"/>
    <property type="match status" value="1"/>
</dbReference>
<dbReference type="InterPro" id="IPR035669">
    <property type="entry name" value="SGNH_plant_lipase-like"/>
</dbReference>
<dbReference type="eggNOG" id="ENOG502QSMM">
    <property type="taxonomic scope" value="Eukaryota"/>
</dbReference>
<dbReference type="InterPro" id="IPR036514">
    <property type="entry name" value="SGNH_hydro_sf"/>
</dbReference>
<dbReference type="InterPro" id="IPR001087">
    <property type="entry name" value="GDSL"/>
</dbReference>
<evidence type="ECO:0000313" key="6">
    <source>
        <dbReference type="EMBL" id="OQU90347.1"/>
    </source>
</evidence>
<organism evidence="6 7">
    <name type="scientific">Sorghum bicolor</name>
    <name type="common">Sorghum</name>
    <name type="synonym">Sorghum vulgare</name>
    <dbReference type="NCBI Taxonomy" id="4558"/>
    <lineage>
        <taxon>Eukaryota</taxon>
        <taxon>Viridiplantae</taxon>
        <taxon>Streptophyta</taxon>
        <taxon>Embryophyta</taxon>
        <taxon>Tracheophyta</taxon>
        <taxon>Spermatophyta</taxon>
        <taxon>Magnoliopsida</taxon>
        <taxon>Liliopsida</taxon>
        <taxon>Poales</taxon>
        <taxon>Poaceae</taxon>
        <taxon>PACMAD clade</taxon>
        <taxon>Panicoideae</taxon>
        <taxon>Andropogonodae</taxon>
        <taxon>Andropogoneae</taxon>
        <taxon>Sorghinae</taxon>
        <taxon>Sorghum</taxon>
    </lineage>
</organism>
<keyword evidence="7" id="KW-1185">Reference proteome</keyword>
<dbReference type="OMA" id="CYSHLFT"/>
<dbReference type="PANTHER" id="PTHR22835:SF235">
    <property type="entry name" value="OS07G0642200 PROTEIN"/>
    <property type="match status" value="1"/>
</dbReference>
<comment type="similarity">
    <text evidence="1">Belongs to the 'GDSL' lipolytic enzyme family.</text>
</comment>
<feature type="region of interest" description="Disordered" evidence="5">
    <location>
        <begin position="65"/>
        <end position="96"/>
    </location>
</feature>
<evidence type="ECO:0000256" key="1">
    <source>
        <dbReference type="ARBA" id="ARBA00008668"/>
    </source>
</evidence>
<accession>A0A1W0W7H7</accession>
<reference evidence="6 7" key="1">
    <citation type="journal article" date="2009" name="Nature">
        <title>The Sorghum bicolor genome and the diversification of grasses.</title>
        <authorList>
            <person name="Paterson A.H."/>
            <person name="Bowers J.E."/>
            <person name="Bruggmann R."/>
            <person name="Dubchak I."/>
            <person name="Grimwood J."/>
            <person name="Gundlach H."/>
            <person name="Haberer G."/>
            <person name="Hellsten U."/>
            <person name="Mitros T."/>
            <person name="Poliakov A."/>
            <person name="Schmutz J."/>
            <person name="Spannagl M."/>
            <person name="Tang H."/>
            <person name="Wang X."/>
            <person name="Wicker T."/>
            <person name="Bharti A.K."/>
            <person name="Chapman J."/>
            <person name="Feltus F.A."/>
            <person name="Gowik U."/>
            <person name="Grigoriev I.V."/>
            <person name="Lyons E."/>
            <person name="Maher C.A."/>
            <person name="Martis M."/>
            <person name="Narechania A."/>
            <person name="Otillar R.P."/>
            <person name="Penning B.W."/>
            <person name="Salamov A.A."/>
            <person name="Wang Y."/>
            <person name="Zhang L."/>
            <person name="Carpita N.C."/>
            <person name="Freeling M."/>
            <person name="Gingle A.R."/>
            <person name="Hash C.T."/>
            <person name="Keller B."/>
            <person name="Klein P."/>
            <person name="Kresovich S."/>
            <person name="McCann M.C."/>
            <person name="Ming R."/>
            <person name="Peterson D.G."/>
            <person name="Mehboob-ur-Rahman"/>
            <person name="Ware D."/>
            <person name="Westhoff P."/>
            <person name="Mayer K.F."/>
            <person name="Messing J."/>
            <person name="Rokhsar D.S."/>
        </authorList>
    </citation>
    <scope>NUCLEOTIDE SEQUENCE [LARGE SCALE GENOMIC DNA]</scope>
    <source>
        <strain evidence="7">cv. BTx623</strain>
    </source>
</reference>
<evidence type="ECO:0000313" key="7">
    <source>
        <dbReference type="Proteomes" id="UP000000768"/>
    </source>
</evidence>
<feature type="compositionally biased region" description="Low complexity" evidence="5">
    <location>
        <begin position="87"/>
        <end position="96"/>
    </location>
</feature>